<protein>
    <recommendedName>
        <fullName evidence="2">VWFC domain-containing protein</fullName>
    </recommendedName>
</protein>
<dbReference type="Gene3D" id="6.20.200.20">
    <property type="match status" value="3"/>
</dbReference>
<dbReference type="EMBL" id="UZAH01035132">
    <property type="protein sequence ID" value="VDP39205.1"/>
    <property type="molecule type" value="Genomic_DNA"/>
</dbReference>
<dbReference type="OrthoDB" id="5850661at2759"/>
<dbReference type="InterPro" id="IPR001007">
    <property type="entry name" value="VWF_dom"/>
</dbReference>
<dbReference type="Pfam" id="PF23334">
    <property type="entry name" value="VWC2L_2nd"/>
    <property type="match status" value="2"/>
</dbReference>
<feature type="domain" description="VWFC" evidence="2">
    <location>
        <begin position="142"/>
        <end position="198"/>
    </location>
</feature>
<dbReference type="PROSITE" id="PS01208">
    <property type="entry name" value="VWFC_1"/>
    <property type="match status" value="1"/>
</dbReference>
<dbReference type="InterPro" id="IPR052624">
    <property type="entry name" value="CRIM1"/>
</dbReference>
<feature type="transmembrane region" description="Helical" evidence="1">
    <location>
        <begin position="225"/>
        <end position="246"/>
    </location>
</feature>
<gene>
    <name evidence="3" type="ORF">HPBE_LOCUS23501</name>
</gene>
<evidence type="ECO:0000256" key="1">
    <source>
        <dbReference type="SAM" id="Phobius"/>
    </source>
</evidence>
<keyword evidence="1" id="KW-1133">Transmembrane helix</keyword>
<dbReference type="PANTHER" id="PTHR46439">
    <property type="entry name" value="CYSTEINE-RICH MOTOR NEURON 1 PROTEIN"/>
    <property type="match status" value="1"/>
</dbReference>
<proteinExistence type="predicted"/>
<dbReference type="SMART" id="SM00214">
    <property type="entry name" value="VWC"/>
    <property type="match status" value="3"/>
</dbReference>
<keyword evidence="1" id="KW-0472">Membrane</keyword>
<dbReference type="SUPFAM" id="SSF57603">
    <property type="entry name" value="FnI-like domain"/>
    <property type="match status" value="3"/>
</dbReference>
<feature type="domain" description="VWFC" evidence="2">
    <location>
        <begin position="53"/>
        <end position="114"/>
    </location>
</feature>
<keyword evidence="1" id="KW-0812">Transmembrane</keyword>
<accession>A0A3P8E4T1</accession>
<dbReference type="PANTHER" id="PTHR46439:SF1">
    <property type="entry name" value="CYSTEINE-RICH MOTOR NEURON 1 PROTEIN"/>
    <property type="match status" value="1"/>
</dbReference>
<reference evidence="3" key="1">
    <citation type="submission" date="2018-11" db="EMBL/GenBank/DDBJ databases">
        <authorList>
            <consortium name="Pathogen Informatics"/>
        </authorList>
    </citation>
    <scope>NUCLEOTIDE SEQUENCE [LARGE SCALE GENOMIC DNA]</scope>
</reference>
<dbReference type="AlphaFoldDB" id="A0A3P8E4T1"/>
<evidence type="ECO:0000259" key="2">
    <source>
        <dbReference type="PROSITE" id="PS50184"/>
    </source>
</evidence>
<name>A0A3P8E4T1_HELPZ</name>
<organism evidence="3">
    <name type="scientific">Heligmosomoides polygyrus</name>
    <name type="common">Parasitic roundworm</name>
    <dbReference type="NCBI Taxonomy" id="6339"/>
    <lineage>
        <taxon>Eukaryota</taxon>
        <taxon>Metazoa</taxon>
        <taxon>Ecdysozoa</taxon>
        <taxon>Nematoda</taxon>
        <taxon>Chromadorea</taxon>
        <taxon>Rhabditida</taxon>
        <taxon>Rhabditina</taxon>
        <taxon>Rhabditomorpha</taxon>
        <taxon>Strongyloidea</taxon>
        <taxon>Heligmosomidae</taxon>
        <taxon>Heligmosomoides</taxon>
    </lineage>
</organism>
<evidence type="ECO:0000313" key="3">
    <source>
        <dbReference type="EMBL" id="VDP39205.1"/>
    </source>
</evidence>
<dbReference type="PROSITE" id="PS50184">
    <property type="entry name" value="VWFC_2"/>
    <property type="match status" value="2"/>
</dbReference>
<sequence length="341" mass="36566">MAPCVSCTCRVGHVLCRAVDCPAIACNHPIMHPDDQCCPRCPANSTELSDSSVICTDGYGTAHMAGSSWRTDDCTSCECGADGKVVCYRQQCDTDTTCRGKPLTIKGRCCPVCEGERGKGNRQKDLRNRSTVPVLSDALSTAVCSFESSVYTVGEEWRQDTCTNCSCQPGGRTVCRQLVCPQCVEPVPIEGHCCPLCKDQGWAAFSEGVGSSIAPPAATSNHLPWVGLCFMSLAVVGLIVLLLILYKRSRGETKKSFENTSSSCVRLSASKQIGSIPHLVDWPPTSRKVSHEDGQSESLLSTVYGSDTMTASSCASSGADGHADTRPLTARQQLHHFQCRV</sequence>
<dbReference type="GO" id="GO:0005886">
    <property type="term" value="C:plasma membrane"/>
    <property type="evidence" value="ECO:0007669"/>
    <property type="project" value="TreeGrafter"/>
</dbReference>